<keyword evidence="3" id="KW-1185">Reference proteome</keyword>
<feature type="compositionally biased region" description="Basic residues" evidence="1">
    <location>
        <begin position="143"/>
        <end position="153"/>
    </location>
</feature>
<evidence type="ECO:0000256" key="1">
    <source>
        <dbReference type="SAM" id="MobiDB-lite"/>
    </source>
</evidence>
<dbReference type="AlphaFoldDB" id="A0A5C3KEG4"/>
<accession>A0A5C3KEG4</accession>
<feature type="compositionally biased region" description="Polar residues" evidence="1">
    <location>
        <begin position="37"/>
        <end position="51"/>
    </location>
</feature>
<organism evidence="2 3">
    <name type="scientific">Coprinopsis marcescibilis</name>
    <name type="common">Agaric fungus</name>
    <name type="synonym">Psathyrella marcescibilis</name>
    <dbReference type="NCBI Taxonomy" id="230819"/>
    <lineage>
        <taxon>Eukaryota</taxon>
        <taxon>Fungi</taxon>
        <taxon>Dikarya</taxon>
        <taxon>Basidiomycota</taxon>
        <taxon>Agaricomycotina</taxon>
        <taxon>Agaricomycetes</taxon>
        <taxon>Agaricomycetidae</taxon>
        <taxon>Agaricales</taxon>
        <taxon>Agaricineae</taxon>
        <taxon>Psathyrellaceae</taxon>
        <taxon>Coprinopsis</taxon>
    </lineage>
</organism>
<evidence type="ECO:0000313" key="3">
    <source>
        <dbReference type="Proteomes" id="UP000307440"/>
    </source>
</evidence>
<feature type="region of interest" description="Disordered" evidence="1">
    <location>
        <begin position="37"/>
        <end position="61"/>
    </location>
</feature>
<reference evidence="2 3" key="1">
    <citation type="journal article" date="2019" name="Nat. Ecol. Evol.">
        <title>Megaphylogeny resolves global patterns of mushroom evolution.</title>
        <authorList>
            <person name="Varga T."/>
            <person name="Krizsan K."/>
            <person name="Foldi C."/>
            <person name="Dima B."/>
            <person name="Sanchez-Garcia M."/>
            <person name="Sanchez-Ramirez S."/>
            <person name="Szollosi G.J."/>
            <person name="Szarkandi J.G."/>
            <person name="Papp V."/>
            <person name="Albert L."/>
            <person name="Andreopoulos W."/>
            <person name="Angelini C."/>
            <person name="Antonin V."/>
            <person name="Barry K.W."/>
            <person name="Bougher N.L."/>
            <person name="Buchanan P."/>
            <person name="Buyck B."/>
            <person name="Bense V."/>
            <person name="Catcheside P."/>
            <person name="Chovatia M."/>
            <person name="Cooper J."/>
            <person name="Damon W."/>
            <person name="Desjardin D."/>
            <person name="Finy P."/>
            <person name="Geml J."/>
            <person name="Haridas S."/>
            <person name="Hughes K."/>
            <person name="Justo A."/>
            <person name="Karasinski D."/>
            <person name="Kautmanova I."/>
            <person name="Kiss B."/>
            <person name="Kocsube S."/>
            <person name="Kotiranta H."/>
            <person name="LaButti K.M."/>
            <person name="Lechner B.E."/>
            <person name="Liimatainen K."/>
            <person name="Lipzen A."/>
            <person name="Lukacs Z."/>
            <person name="Mihaltcheva S."/>
            <person name="Morgado L.N."/>
            <person name="Niskanen T."/>
            <person name="Noordeloos M.E."/>
            <person name="Ohm R.A."/>
            <person name="Ortiz-Santana B."/>
            <person name="Ovrebo C."/>
            <person name="Racz N."/>
            <person name="Riley R."/>
            <person name="Savchenko A."/>
            <person name="Shiryaev A."/>
            <person name="Soop K."/>
            <person name="Spirin V."/>
            <person name="Szebenyi C."/>
            <person name="Tomsovsky M."/>
            <person name="Tulloss R.E."/>
            <person name="Uehling J."/>
            <person name="Grigoriev I.V."/>
            <person name="Vagvolgyi C."/>
            <person name="Papp T."/>
            <person name="Martin F.M."/>
            <person name="Miettinen O."/>
            <person name="Hibbett D.S."/>
            <person name="Nagy L.G."/>
        </authorList>
    </citation>
    <scope>NUCLEOTIDE SEQUENCE [LARGE SCALE GENOMIC DNA]</scope>
    <source>
        <strain evidence="2 3">CBS 121175</strain>
    </source>
</reference>
<protein>
    <submittedName>
        <fullName evidence="2">Uncharacterized protein</fullName>
    </submittedName>
</protein>
<proteinExistence type="predicted"/>
<feature type="non-terminal residue" evidence="2">
    <location>
        <position position="1"/>
    </location>
</feature>
<feature type="region of interest" description="Disordered" evidence="1">
    <location>
        <begin position="117"/>
        <end position="174"/>
    </location>
</feature>
<evidence type="ECO:0000313" key="2">
    <source>
        <dbReference type="EMBL" id="TFK18105.1"/>
    </source>
</evidence>
<name>A0A5C3KEG4_COPMA</name>
<dbReference type="Proteomes" id="UP000307440">
    <property type="component" value="Unassembled WGS sequence"/>
</dbReference>
<gene>
    <name evidence="2" type="ORF">FA15DRAFT_731326</name>
</gene>
<sequence length="235" mass="24853">LTVELRETLKIYQSARKNGVLRLSIVASRMRVAGAQQNLGSSTEAASTSSKLPKAPTIAHDDHAEKTSKIIAGTNSGFHLLLAAAELTKEVPTVDNATTNPDPHFAVPHILRSMNGLRRKRDRVETEDGPKPITLKDTPATRTRSKAATRQQRKVPDAPLATRSSGGAPPSTATAAAASATVGAKKAFAKTSGNRIRISIDKVGSTSTAATSRATRSTASEFVYRIITKAAQCTD</sequence>
<feature type="compositionally biased region" description="Low complexity" evidence="1">
    <location>
        <begin position="164"/>
        <end position="174"/>
    </location>
</feature>
<dbReference type="EMBL" id="ML210431">
    <property type="protein sequence ID" value="TFK18105.1"/>
    <property type="molecule type" value="Genomic_DNA"/>
</dbReference>